<evidence type="ECO:0000313" key="1">
    <source>
        <dbReference type="EMBL" id="KAL0307764.1"/>
    </source>
</evidence>
<reference evidence="1" key="1">
    <citation type="submission" date="2020-06" db="EMBL/GenBank/DDBJ databases">
        <authorList>
            <person name="Li T."/>
            <person name="Hu X."/>
            <person name="Zhang T."/>
            <person name="Song X."/>
            <person name="Zhang H."/>
            <person name="Dai N."/>
            <person name="Sheng W."/>
            <person name="Hou X."/>
            <person name="Wei L."/>
        </authorList>
    </citation>
    <scope>NUCLEOTIDE SEQUENCE</scope>
    <source>
        <strain evidence="1">G01</strain>
        <tissue evidence="1">Leaf</tissue>
    </source>
</reference>
<sequence length="72" mass="8051">MKNLHHRLKPLWPRTSSNCRCQQLAIGKGAEYSVPAPSPTTRLLDHHSPAAPLLQCPRHHSRSMTTCVIGCR</sequence>
<name>A0AAW2KN26_9LAMI</name>
<accession>A0AAW2KN26</accession>
<comment type="caution">
    <text evidence="1">The sequence shown here is derived from an EMBL/GenBank/DDBJ whole genome shotgun (WGS) entry which is preliminary data.</text>
</comment>
<proteinExistence type="predicted"/>
<reference evidence="1" key="2">
    <citation type="journal article" date="2024" name="Plant">
        <title>Genomic evolution and insights into agronomic trait innovations of Sesamum species.</title>
        <authorList>
            <person name="Miao H."/>
            <person name="Wang L."/>
            <person name="Qu L."/>
            <person name="Liu H."/>
            <person name="Sun Y."/>
            <person name="Le M."/>
            <person name="Wang Q."/>
            <person name="Wei S."/>
            <person name="Zheng Y."/>
            <person name="Lin W."/>
            <person name="Duan Y."/>
            <person name="Cao H."/>
            <person name="Xiong S."/>
            <person name="Wang X."/>
            <person name="Wei L."/>
            <person name="Li C."/>
            <person name="Ma Q."/>
            <person name="Ju M."/>
            <person name="Zhao R."/>
            <person name="Li G."/>
            <person name="Mu C."/>
            <person name="Tian Q."/>
            <person name="Mei H."/>
            <person name="Zhang T."/>
            <person name="Gao T."/>
            <person name="Zhang H."/>
        </authorList>
    </citation>
    <scope>NUCLEOTIDE SEQUENCE</scope>
    <source>
        <strain evidence="1">G01</strain>
    </source>
</reference>
<organism evidence="1">
    <name type="scientific">Sesamum angustifolium</name>
    <dbReference type="NCBI Taxonomy" id="2727405"/>
    <lineage>
        <taxon>Eukaryota</taxon>
        <taxon>Viridiplantae</taxon>
        <taxon>Streptophyta</taxon>
        <taxon>Embryophyta</taxon>
        <taxon>Tracheophyta</taxon>
        <taxon>Spermatophyta</taxon>
        <taxon>Magnoliopsida</taxon>
        <taxon>eudicotyledons</taxon>
        <taxon>Gunneridae</taxon>
        <taxon>Pentapetalae</taxon>
        <taxon>asterids</taxon>
        <taxon>lamiids</taxon>
        <taxon>Lamiales</taxon>
        <taxon>Pedaliaceae</taxon>
        <taxon>Sesamum</taxon>
    </lineage>
</organism>
<dbReference type="AlphaFoldDB" id="A0AAW2KN26"/>
<protein>
    <submittedName>
        <fullName evidence="1">Uncharacterized protein</fullName>
    </submittedName>
</protein>
<dbReference type="EMBL" id="JACGWK010000067">
    <property type="protein sequence ID" value="KAL0307764.1"/>
    <property type="molecule type" value="Genomic_DNA"/>
</dbReference>
<gene>
    <name evidence="1" type="ORF">Sangu_3012400</name>
</gene>